<dbReference type="InterPro" id="IPR052212">
    <property type="entry name" value="PH-like_domain"/>
</dbReference>
<sequence>MFGDPHILFLKAQMREKELAHERDDEETRPLSDGSAYEQQLDVRMRSKVDKKQRPLTRYLPIRSESLNLRAHIESAGHQVELCPHVLLDSTSCRGFLHKMGSKFHHWNKRWFVFDRSKRMLVYYADRTEKKARGGAYFQFRKERLESINQGKSLVQWILLEGSFQGRVICFMHPRERQGPKAFGYKWVLKAVGPVCQRCENAIEEVYVDHLNSVKSPNPQLTFVMKTNERTFHLMAPSPEAMRIWVDVVFTGAEGYQEFEHGS</sequence>
<dbReference type="SUPFAM" id="SSF50729">
    <property type="entry name" value="PH domain-like"/>
    <property type="match status" value="1"/>
</dbReference>
<dbReference type="Pfam" id="PF00169">
    <property type="entry name" value="PH"/>
    <property type="match status" value="1"/>
</dbReference>
<evidence type="ECO:0000259" key="1">
    <source>
        <dbReference type="PROSITE" id="PS50003"/>
    </source>
</evidence>
<dbReference type="SMART" id="SM00233">
    <property type="entry name" value="PH"/>
    <property type="match status" value="1"/>
</dbReference>
<dbReference type="Gene3D" id="2.30.29.30">
    <property type="entry name" value="Pleckstrin-homology domain (PH domain)/Phosphotyrosine-binding domain (PTB)"/>
    <property type="match status" value="1"/>
</dbReference>
<dbReference type="PROSITE" id="PS50003">
    <property type="entry name" value="PH_DOMAIN"/>
    <property type="match status" value="1"/>
</dbReference>
<dbReference type="InterPro" id="IPR011993">
    <property type="entry name" value="PH-like_dom_sf"/>
</dbReference>
<gene>
    <name evidence="2" type="ORF">TTEB3V08_LOCUS11956</name>
</gene>
<evidence type="ECO:0000313" key="2">
    <source>
        <dbReference type="EMBL" id="CAD7464077.1"/>
    </source>
</evidence>
<accession>A0A7R9IT92</accession>
<dbReference type="InterPro" id="IPR001849">
    <property type="entry name" value="PH_domain"/>
</dbReference>
<dbReference type="EMBL" id="OE010660">
    <property type="protein sequence ID" value="CAD7464077.1"/>
    <property type="molecule type" value="Genomic_DNA"/>
</dbReference>
<proteinExistence type="predicted"/>
<dbReference type="AlphaFoldDB" id="A0A7R9IT92"/>
<dbReference type="PANTHER" id="PTHR12156:SF5">
    <property type="entry name" value="FI18040P1"/>
    <property type="match status" value="1"/>
</dbReference>
<protein>
    <recommendedName>
        <fullName evidence="1">PH domain-containing protein</fullName>
    </recommendedName>
</protein>
<dbReference type="PANTHER" id="PTHR12156">
    <property type="entry name" value="PLECKSTRIN HOMOLOGY-LIKE DOMAIN, FAMILY B, MEMBER 3"/>
    <property type="match status" value="1"/>
</dbReference>
<reference evidence="2" key="1">
    <citation type="submission" date="2020-11" db="EMBL/GenBank/DDBJ databases">
        <authorList>
            <person name="Tran Van P."/>
        </authorList>
    </citation>
    <scope>NUCLEOTIDE SEQUENCE</scope>
</reference>
<organism evidence="2">
    <name type="scientific">Timema tahoe</name>
    <dbReference type="NCBI Taxonomy" id="61484"/>
    <lineage>
        <taxon>Eukaryota</taxon>
        <taxon>Metazoa</taxon>
        <taxon>Ecdysozoa</taxon>
        <taxon>Arthropoda</taxon>
        <taxon>Hexapoda</taxon>
        <taxon>Insecta</taxon>
        <taxon>Pterygota</taxon>
        <taxon>Neoptera</taxon>
        <taxon>Polyneoptera</taxon>
        <taxon>Phasmatodea</taxon>
        <taxon>Timematodea</taxon>
        <taxon>Timematoidea</taxon>
        <taxon>Timematidae</taxon>
        <taxon>Timema</taxon>
    </lineage>
</organism>
<feature type="domain" description="PH" evidence="1">
    <location>
        <begin position="90"/>
        <end position="254"/>
    </location>
</feature>
<name>A0A7R9IT92_9NEOP</name>